<dbReference type="AlphaFoldDB" id="A0A9W6CYV6"/>
<dbReference type="PANTHER" id="PTHR12526">
    <property type="entry name" value="GLYCOSYLTRANSFERASE"/>
    <property type="match status" value="1"/>
</dbReference>
<keyword evidence="4" id="KW-1185">Reference proteome</keyword>
<dbReference type="SUPFAM" id="SSF53756">
    <property type="entry name" value="UDP-Glycosyltransferase/glycogen phosphorylase"/>
    <property type="match status" value="1"/>
</dbReference>
<gene>
    <name evidence="3" type="ORF">ARHIZOSPH14_27630</name>
</gene>
<name>A0A9W6CYV6_9MICO</name>
<dbReference type="Gene3D" id="3.40.50.2000">
    <property type="entry name" value="Glycogen Phosphorylase B"/>
    <property type="match status" value="2"/>
</dbReference>
<evidence type="ECO:0000259" key="2">
    <source>
        <dbReference type="Pfam" id="PF00534"/>
    </source>
</evidence>
<sequence>MAAPHDPPAREAIDRLVDEVMEAAAAAAPAARRRAFLHGLRRAPQRLRSAIGRLRRRGRGDESAAPGQHTLLAFPYWAGNHWQAIMYDDLRRNGWRVDACAGLDDRGLRELGAGDVLHVNWTSPVSQEPQDLLDAAIAVREAIDAMTALQARGGRVVWTVHNVLPHETAHVAPELALLRWLGTHADLVTIMNPHTLELTAGLYPIDPARTVRIAHPSYLGWLPETLSRDQARDALGLADGEIAVAFLGRLRAYKGLDRLLAAHRVIHDDDDRFRLLIAGERGEGFGDDDERMLREAGAGVVTSIGRVPDDEMQRWLLAADLLVLPYGADALNLSLVEVAATFGVPAAVSDGHGRGHLAARSWVTILDDADFAGSLRAAAIAARDDGEVRAAARRHADAVAPGAVSAAFRDAVERLLVT</sequence>
<dbReference type="GO" id="GO:0016757">
    <property type="term" value="F:glycosyltransferase activity"/>
    <property type="evidence" value="ECO:0007669"/>
    <property type="project" value="InterPro"/>
</dbReference>
<reference evidence="3" key="1">
    <citation type="submission" date="2022-12" db="EMBL/GenBank/DDBJ databases">
        <title>Reference genome sequencing for broad-spectrum identification of bacterial and archaeal isolates by mass spectrometry.</title>
        <authorList>
            <person name="Sekiguchi Y."/>
            <person name="Tourlousse D.M."/>
        </authorList>
    </citation>
    <scope>NUCLEOTIDE SEQUENCE</scope>
    <source>
        <strain evidence="3">14</strain>
    </source>
</reference>
<evidence type="ECO:0000256" key="1">
    <source>
        <dbReference type="ARBA" id="ARBA00022679"/>
    </source>
</evidence>
<evidence type="ECO:0000313" key="3">
    <source>
        <dbReference type="EMBL" id="GLI28521.1"/>
    </source>
</evidence>
<dbReference type="EMBL" id="BSDP01000001">
    <property type="protein sequence ID" value="GLI28521.1"/>
    <property type="molecule type" value="Genomic_DNA"/>
</dbReference>
<protein>
    <recommendedName>
        <fullName evidence="2">Glycosyl transferase family 1 domain-containing protein</fullName>
    </recommendedName>
</protein>
<evidence type="ECO:0000313" key="4">
    <source>
        <dbReference type="Proteomes" id="UP001144396"/>
    </source>
</evidence>
<dbReference type="Proteomes" id="UP001144396">
    <property type="component" value="Unassembled WGS sequence"/>
</dbReference>
<accession>A0A9W6CYV6</accession>
<dbReference type="RefSeq" id="WP_281885967.1">
    <property type="nucleotide sequence ID" value="NZ_BSDP01000001.1"/>
</dbReference>
<proteinExistence type="predicted"/>
<organism evidence="3 4">
    <name type="scientific">Agromyces rhizosphaerae</name>
    <dbReference type="NCBI Taxonomy" id="88374"/>
    <lineage>
        <taxon>Bacteria</taxon>
        <taxon>Bacillati</taxon>
        <taxon>Actinomycetota</taxon>
        <taxon>Actinomycetes</taxon>
        <taxon>Micrococcales</taxon>
        <taxon>Microbacteriaceae</taxon>
        <taxon>Agromyces</taxon>
    </lineage>
</organism>
<keyword evidence="1" id="KW-0808">Transferase</keyword>
<dbReference type="InterPro" id="IPR001296">
    <property type="entry name" value="Glyco_trans_1"/>
</dbReference>
<dbReference type="Pfam" id="PF00534">
    <property type="entry name" value="Glycos_transf_1"/>
    <property type="match status" value="1"/>
</dbReference>
<comment type="caution">
    <text evidence="3">The sequence shown here is derived from an EMBL/GenBank/DDBJ whole genome shotgun (WGS) entry which is preliminary data.</text>
</comment>
<feature type="domain" description="Glycosyl transferase family 1" evidence="2">
    <location>
        <begin position="228"/>
        <end position="354"/>
    </location>
</feature>